<comment type="subcellular location">
    <subcellularLocation>
        <location evidence="6">Endomembrane system</location>
        <topology evidence="6">Lipid-anchor</topology>
        <orientation evidence="6">Cytoplasmic side</orientation>
    </subcellularLocation>
    <subcellularLocation>
        <location evidence="7">Membrane</location>
        <topology evidence="7">Lipid-anchor</topology>
    </subcellularLocation>
</comment>
<comment type="function">
    <text evidence="7">The small GTPases Rab are key regulators in vesicle trafficking.</text>
</comment>
<dbReference type="FunFam" id="3.40.50.300:FF:000222">
    <property type="entry name" value="RAB32, member RAS oncogene family"/>
    <property type="match status" value="1"/>
</dbReference>
<comment type="similarity">
    <text evidence="1 7">Belongs to the small GTPase superfamily. Rab family.</text>
</comment>
<dbReference type="NCBIfam" id="TIGR00231">
    <property type="entry name" value="small_GTP"/>
    <property type="match status" value="1"/>
</dbReference>
<dbReference type="Pfam" id="PF00071">
    <property type="entry name" value="Ras"/>
    <property type="match status" value="1"/>
</dbReference>
<dbReference type="InterPro" id="IPR001806">
    <property type="entry name" value="Small_GTPase"/>
</dbReference>
<dbReference type="GO" id="GO:0003924">
    <property type="term" value="F:GTPase activity"/>
    <property type="evidence" value="ECO:0007669"/>
    <property type="project" value="UniProtKB-UniRule"/>
</dbReference>
<dbReference type="GO" id="GO:0008333">
    <property type="term" value="P:endosome to lysosome transport"/>
    <property type="evidence" value="ECO:0007669"/>
    <property type="project" value="TreeGrafter"/>
</dbReference>
<dbReference type="GO" id="GO:0005802">
    <property type="term" value="C:trans-Golgi network"/>
    <property type="evidence" value="ECO:0007669"/>
    <property type="project" value="UniProtKB-UniRule"/>
</dbReference>
<dbReference type="PROSITE" id="PS51419">
    <property type="entry name" value="RAB"/>
    <property type="match status" value="1"/>
</dbReference>
<keyword evidence="8" id="KW-0732">Signal</keyword>
<keyword evidence="2 7" id="KW-0547">Nucleotide-binding</keyword>
<dbReference type="PANTHER" id="PTHR47981">
    <property type="entry name" value="RAB FAMILY"/>
    <property type="match status" value="1"/>
</dbReference>
<proteinExistence type="inferred from homology"/>
<dbReference type="SMART" id="SM00173">
    <property type="entry name" value="RAS"/>
    <property type="match status" value="1"/>
</dbReference>
<keyword evidence="5 7" id="KW-0636">Prenylation</keyword>
<dbReference type="GO" id="GO:0005764">
    <property type="term" value="C:lysosome"/>
    <property type="evidence" value="ECO:0007669"/>
    <property type="project" value="TreeGrafter"/>
</dbReference>
<dbReference type="SUPFAM" id="SSF52540">
    <property type="entry name" value="P-loop containing nucleoside triphosphate hydrolases"/>
    <property type="match status" value="1"/>
</dbReference>
<keyword evidence="3 7" id="KW-0342">GTP-binding</keyword>
<dbReference type="InterPro" id="IPR027417">
    <property type="entry name" value="P-loop_NTPase"/>
</dbReference>
<dbReference type="CDD" id="cd04107">
    <property type="entry name" value="Rab32_Rab38"/>
    <property type="match status" value="1"/>
</dbReference>
<evidence type="ECO:0000256" key="1">
    <source>
        <dbReference type="ARBA" id="ARBA00006270"/>
    </source>
</evidence>
<dbReference type="GO" id="GO:0005525">
    <property type="term" value="F:GTP binding"/>
    <property type="evidence" value="ECO:0007669"/>
    <property type="project" value="UniProtKB-UniRule"/>
</dbReference>
<evidence type="ECO:0000256" key="4">
    <source>
        <dbReference type="ARBA" id="ARBA00023288"/>
    </source>
</evidence>
<dbReference type="GO" id="GO:0090385">
    <property type="term" value="P:phagosome-lysosome fusion"/>
    <property type="evidence" value="ECO:0007669"/>
    <property type="project" value="TreeGrafter"/>
</dbReference>
<dbReference type="PROSITE" id="PS51421">
    <property type="entry name" value="RAS"/>
    <property type="match status" value="1"/>
</dbReference>
<evidence type="ECO:0000256" key="7">
    <source>
        <dbReference type="RuleBase" id="RU367128"/>
    </source>
</evidence>
<accession>A0A315VUX9</accession>
<keyword evidence="7" id="KW-0472">Membrane</keyword>
<dbReference type="SMART" id="SM00175">
    <property type="entry name" value="RAB"/>
    <property type="match status" value="1"/>
</dbReference>
<dbReference type="InterPro" id="IPR030697">
    <property type="entry name" value="Rab29/Rab38/Rab32"/>
</dbReference>
<dbReference type="SMART" id="SM00174">
    <property type="entry name" value="RHO"/>
    <property type="match status" value="1"/>
</dbReference>
<evidence type="ECO:0000256" key="5">
    <source>
        <dbReference type="ARBA" id="ARBA00023289"/>
    </source>
</evidence>
<gene>
    <name evidence="9" type="ORF">CCH79_00002415</name>
</gene>
<comment type="caution">
    <text evidence="9">The sequence shown here is derived from an EMBL/GenBank/DDBJ whole genome shotgun (WGS) entry which is preliminary data.</text>
</comment>
<dbReference type="Proteomes" id="UP000250572">
    <property type="component" value="Unassembled WGS sequence"/>
</dbReference>
<reference evidence="9 10" key="1">
    <citation type="journal article" date="2018" name="G3 (Bethesda)">
        <title>A High-Quality Reference Genome for the Invasive Mosquitofish Gambusia affinis Using a Chicago Library.</title>
        <authorList>
            <person name="Hoffberg S.L."/>
            <person name="Troendle N.J."/>
            <person name="Glenn T.C."/>
            <person name="Mahmud O."/>
            <person name="Louha S."/>
            <person name="Chalopin D."/>
            <person name="Bennetzen J.L."/>
            <person name="Mauricio R."/>
        </authorList>
    </citation>
    <scope>NUCLEOTIDE SEQUENCE [LARGE SCALE GENOMIC DNA]</scope>
    <source>
        <strain evidence="9">NE01/NJP1002.9</strain>
        <tissue evidence="9">Muscle</tissue>
    </source>
</reference>
<keyword evidence="4 7" id="KW-0449">Lipoprotein</keyword>
<protein>
    <recommendedName>
        <fullName evidence="7">Ras-related protein Rab</fullName>
    </recommendedName>
</protein>
<dbReference type="GO" id="GO:0016020">
    <property type="term" value="C:membrane"/>
    <property type="evidence" value="ECO:0007669"/>
    <property type="project" value="UniProtKB-SubCell"/>
</dbReference>
<dbReference type="STRING" id="33528.ENSGAFP00000006712"/>
<feature type="chain" id="PRO_5016392210" description="Ras-related protein Rab" evidence="8">
    <location>
        <begin position="37"/>
        <end position="275"/>
    </location>
</feature>
<evidence type="ECO:0000256" key="6">
    <source>
        <dbReference type="ARBA" id="ARBA00046278"/>
    </source>
</evidence>
<evidence type="ECO:0000313" key="10">
    <source>
        <dbReference type="Proteomes" id="UP000250572"/>
    </source>
</evidence>
<evidence type="ECO:0000313" key="9">
    <source>
        <dbReference type="EMBL" id="PWA23214.1"/>
    </source>
</evidence>
<dbReference type="PANTHER" id="PTHR47981:SF39">
    <property type="entry name" value="RAS-RELATED PROTEIN RAB"/>
    <property type="match status" value="1"/>
</dbReference>
<dbReference type="Gene3D" id="3.40.50.300">
    <property type="entry name" value="P-loop containing nucleotide triphosphate hydrolases"/>
    <property type="match status" value="1"/>
</dbReference>
<dbReference type="EMBL" id="NHOQ01001678">
    <property type="protein sequence ID" value="PWA23214.1"/>
    <property type="molecule type" value="Genomic_DNA"/>
</dbReference>
<dbReference type="PRINTS" id="PR00449">
    <property type="entry name" value="RASTRNSFRMNG"/>
</dbReference>
<organism evidence="9 10">
    <name type="scientific">Gambusia affinis</name>
    <name type="common">Western mosquitofish</name>
    <name type="synonym">Heterandria affinis</name>
    <dbReference type="NCBI Taxonomy" id="33528"/>
    <lineage>
        <taxon>Eukaryota</taxon>
        <taxon>Metazoa</taxon>
        <taxon>Chordata</taxon>
        <taxon>Craniata</taxon>
        <taxon>Vertebrata</taxon>
        <taxon>Euteleostomi</taxon>
        <taxon>Actinopterygii</taxon>
        <taxon>Neopterygii</taxon>
        <taxon>Teleostei</taxon>
        <taxon>Neoteleostei</taxon>
        <taxon>Acanthomorphata</taxon>
        <taxon>Ovalentaria</taxon>
        <taxon>Atherinomorphae</taxon>
        <taxon>Cyprinodontiformes</taxon>
        <taxon>Poeciliidae</taxon>
        <taxon>Poeciliinae</taxon>
        <taxon>Gambusia</taxon>
    </lineage>
</organism>
<dbReference type="GO" id="GO:0005770">
    <property type="term" value="C:late endosome"/>
    <property type="evidence" value="ECO:0007669"/>
    <property type="project" value="TreeGrafter"/>
</dbReference>
<keyword evidence="10" id="KW-1185">Reference proteome</keyword>
<evidence type="ECO:0000256" key="2">
    <source>
        <dbReference type="ARBA" id="ARBA00022741"/>
    </source>
</evidence>
<sequence length="275" mass="30709">MAAGHSTTTSSSGSITHKHLFLALISISTVTTQTAAQRQTINMLHSCTGETEWRMQQELLFKVLVVGDLGVGKTSIIKRYVHQIFSQHYRATIGVDFALKVLQWDSDTVIRLQLWDIAGQERYGNMTRVYYRKAVGALVVFDVTRASTFEAVLKWKDDLDSKVTLNHGRPVPAVLLANKSDQIMCQLPKLDFFCRENGFVGWFETSAKDNTNIDEAARCLVEHIMNNEESSVSEQEPTSILLSGYTSTTRSPLNCSSLLSKVTTADNCLINRVLL</sequence>
<name>A0A315VUX9_GAMAF</name>
<evidence type="ECO:0000256" key="3">
    <source>
        <dbReference type="ARBA" id="ARBA00023134"/>
    </source>
</evidence>
<dbReference type="SMART" id="SM00176">
    <property type="entry name" value="RAN"/>
    <property type="match status" value="1"/>
</dbReference>
<dbReference type="GO" id="GO:0045335">
    <property type="term" value="C:phagocytic vesicle"/>
    <property type="evidence" value="ECO:0007669"/>
    <property type="project" value="TreeGrafter"/>
</dbReference>
<dbReference type="InterPro" id="IPR005225">
    <property type="entry name" value="Small_GTP-bd"/>
</dbReference>
<feature type="signal peptide" evidence="8">
    <location>
        <begin position="1"/>
        <end position="36"/>
    </location>
</feature>
<dbReference type="AlphaFoldDB" id="A0A315VUX9"/>
<evidence type="ECO:0000256" key="8">
    <source>
        <dbReference type="SAM" id="SignalP"/>
    </source>
</evidence>